<gene>
    <name evidence="3" type="ORF">GQ43DRAFT_208575</name>
</gene>
<feature type="compositionally biased region" description="Basic and acidic residues" evidence="1">
    <location>
        <begin position="549"/>
        <end position="570"/>
    </location>
</feature>
<feature type="region of interest" description="Disordered" evidence="1">
    <location>
        <begin position="16"/>
        <end position="239"/>
    </location>
</feature>
<feature type="compositionally biased region" description="Low complexity" evidence="1">
    <location>
        <begin position="505"/>
        <end position="526"/>
    </location>
</feature>
<feature type="region of interest" description="Disordered" evidence="1">
    <location>
        <begin position="266"/>
        <end position="330"/>
    </location>
</feature>
<feature type="compositionally biased region" description="Acidic residues" evidence="1">
    <location>
        <begin position="589"/>
        <end position="602"/>
    </location>
</feature>
<proteinExistence type="predicted"/>
<comment type="caution">
    <text evidence="3">The sequence shown here is derived from an EMBL/GenBank/DDBJ whole genome shotgun (WGS) entry which is preliminary data.</text>
</comment>
<evidence type="ECO:0000256" key="1">
    <source>
        <dbReference type="SAM" id="MobiDB-lite"/>
    </source>
</evidence>
<dbReference type="PANTHER" id="PTHR22306">
    <property type="entry name" value="CHROMOSOME 7 OPEN READING FRAME 50"/>
    <property type="match status" value="1"/>
</dbReference>
<dbReference type="PANTHER" id="PTHR22306:SF2">
    <property type="entry name" value="CHROMOSOME 7 OPEN READING FRAME 50"/>
    <property type="match status" value="1"/>
</dbReference>
<feature type="compositionally biased region" description="Polar residues" evidence="1">
    <location>
        <begin position="154"/>
        <end position="166"/>
    </location>
</feature>
<reference evidence="3" key="1">
    <citation type="journal article" date="2020" name="Stud. Mycol.">
        <title>101 Dothideomycetes genomes: a test case for predicting lifestyles and emergence of pathogens.</title>
        <authorList>
            <person name="Haridas S."/>
            <person name="Albert R."/>
            <person name="Binder M."/>
            <person name="Bloem J."/>
            <person name="Labutti K."/>
            <person name="Salamov A."/>
            <person name="Andreopoulos B."/>
            <person name="Baker S."/>
            <person name="Barry K."/>
            <person name="Bills G."/>
            <person name="Bluhm B."/>
            <person name="Cannon C."/>
            <person name="Castanera R."/>
            <person name="Culley D."/>
            <person name="Daum C."/>
            <person name="Ezra D."/>
            <person name="Gonzalez J."/>
            <person name="Henrissat B."/>
            <person name="Kuo A."/>
            <person name="Liang C."/>
            <person name="Lipzen A."/>
            <person name="Lutzoni F."/>
            <person name="Magnuson J."/>
            <person name="Mondo S."/>
            <person name="Nolan M."/>
            <person name="Ohm R."/>
            <person name="Pangilinan J."/>
            <person name="Park H.-J."/>
            <person name="Ramirez L."/>
            <person name="Alfaro M."/>
            <person name="Sun H."/>
            <person name="Tritt A."/>
            <person name="Yoshinaga Y."/>
            <person name="Zwiers L.-H."/>
            <person name="Turgeon B."/>
            <person name="Goodwin S."/>
            <person name="Spatafora J."/>
            <person name="Crous P."/>
            <person name="Grigoriev I."/>
        </authorList>
    </citation>
    <scope>NUCLEOTIDE SEQUENCE</scope>
    <source>
        <strain evidence="3">ATCC 74209</strain>
    </source>
</reference>
<evidence type="ECO:0000259" key="2">
    <source>
        <dbReference type="Pfam" id="PF10180"/>
    </source>
</evidence>
<feature type="compositionally biased region" description="Polar residues" evidence="1">
    <location>
        <begin position="225"/>
        <end position="239"/>
    </location>
</feature>
<feature type="region of interest" description="Disordered" evidence="1">
    <location>
        <begin position="481"/>
        <end position="602"/>
    </location>
</feature>
<accession>A0A9P4MRV9</accession>
<dbReference type="Proteomes" id="UP000799536">
    <property type="component" value="Unassembled WGS sequence"/>
</dbReference>
<dbReference type="InterPro" id="IPR019327">
    <property type="entry name" value="WKF"/>
</dbReference>
<keyword evidence="4" id="KW-1185">Reference proteome</keyword>
<name>A0A9P4MRV9_9PLEO</name>
<evidence type="ECO:0000313" key="3">
    <source>
        <dbReference type="EMBL" id="KAF2197393.1"/>
    </source>
</evidence>
<dbReference type="Pfam" id="PF10180">
    <property type="entry name" value="WKF"/>
    <property type="match status" value="1"/>
</dbReference>
<dbReference type="AlphaFoldDB" id="A0A9P4MRV9"/>
<feature type="compositionally biased region" description="Low complexity" evidence="1">
    <location>
        <begin position="571"/>
        <end position="588"/>
    </location>
</feature>
<organism evidence="3 4">
    <name type="scientific">Delitschia confertaspora ATCC 74209</name>
    <dbReference type="NCBI Taxonomy" id="1513339"/>
    <lineage>
        <taxon>Eukaryota</taxon>
        <taxon>Fungi</taxon>
        <taxon>Dikarya</taxon>
        <taxon>Ascomycota</taxon>
        <taxon>Pezizomycotina</taxon>
        <taxon>Dothideomycetes</taxon>
        <taxon>Pleosporomycetidae</taxon>
        <taxon>Pleosporales</taxon>
        <taxon>Delitschiaceae</taxon>
        <taxon>Delitschia</taxon>
    </lineage>
</organism>
<feature type="compositionally biased region" description="Basic and acidic residues" evidence="1">
    <location>
        <begin position="118"/>
        <end position="135"/>
    </location>
</feature>
<feature type="domain" description="WKF" evidence="2">
    <location>
        <begin position="337"/>
        <end position="398"/>
    </location>
</feature>
<sequence length="602" mass="65599">MATRIPVWKRLGLKLKNESQSGDPVPTLDASHNIKSGYEGNITAATDGQEKLQTHEESTQNRKSSKLGKRKHDDESAELQEHSSKKRKQVQEQPKANGESASIRASTTTEVNGIAGGEAKEAEANSSRPKGDPNYRKKKNLRKDPSLYGRASEDSYQFNRYSSKATSGGARDSPASEGDKRGVNTVLLTTETDSVHPANPISTKRLKALREETSTPPALNRRKSVTFTPDTKTSDGNSAQNLFKIWAAEQKRAGADFTLAEAAQFVPPPKVHPANGVSAPALEPKPAKDEKAKKPKKKDEKTADNGVTKLTPAKPANKSEADQANNTNKRDPSYYLSYLSGFQNSRDTWKFSKPKQIALLKNALNMYRVPPEYTEALVQYTEGLQGIARDHLAEACKAALAELEKTEGSTMNDIEVRKAAQEEALKDRITKEKKRRRVEADIEGLNDAIDPNVYMRKLKKHRAEEVLKALRVHGNVEDVSLTARGIQSEPSKPKPRNRKRRTAVSSDESSSDSSSDSSNDSSSSDDISSEESSESDSDSSDSGSESEDEKSGSEEPESNKNGKAVRRESDTSSSDESSGDNASGSDSSSESDSDSDSSSESD</sequence>
<feature type="compositionally biased region" description="Basic and acidic residues" evidence="1">
    <location>
        <begin position="71"/>
        <end position="83"/>
    </location>
</feature>
<feature type="compositionally biased region" description="Basic residues" evidence="1">
    <location>
        <begin position="493"/>
        <end position="502"/>
    </location>
</feature>
<evidence type="ECO:0000313" key="4">
    <source>
        <dbReference type="Proteomes" id="UP000799536"/>
    </source>
</evidence>
<dbReference type="EMBL" id="ML994241">
    <property type="protein sequence ID" value="KAF2197393.1"/>
    <property type="molecule type" value="Genomic_DNA"/>
</dbReference>
<dbReference type="OrthoDB" id="10261563at2759"/>
<feature type="compositionally biased region" description="Polar residues" evidence="1">
    <location>
        <begin position="91"/>
        <end position="111"/>
    </location>
</feature>
<protein>
    <recommendedName>
        <fullName evidence="2">WKF domain-containing protein</fullName>
    </recommendedName>
</protein>
<feature type="compositionally biased region" description="Basic and acidic residues" evidence="1">
    <location>
        <begin position="285"/>
        <end position="303"/>
    </location>
</feature>
<feature type="compositionally biased region" description="Basic and acidic residues" evidence="1">
    <location>
        <begin position="48"/>
        <end position="60"/>
    </location>
</feature>
<feature type="compositionally biased region" description="Acidic residues" evidence="1">
    <location>
        <begin position="527"/>
        <end position="548"/>
    </location>
</feature>